<evidence type="ECO:0000313" key="2">
    <source>
        <dbReference type="EMBL" id="KAK3862168.1"/>
    </source>
</evidence>
<accession>A0AAE1EVC5</accession>
<gene>
    <name evidence="2" type="ORF">Pcinc_031938</name>
</gene>
<name>A0AAE1EVC5_PETCI</name>
<feature type="signal peptide" evidence="1">
    <location>
        <begin position="1"/>
        <end position="18"/>
    </location>
</feature>
<reference evidence="2" key="1">
    <citation type="submission" date="2023-10" db="EMBL/GenBank/DDBJ databases">
        <title>Genome assemblies of two species of porcelain crab, Petrolisthes cinctipes and Petrolisthes manimaculis (Anomura: Porcellanidae).</title>
        <authorList>
            <person name="Angst P."/>
        </authorList>
    </citation>
    <scope>NUCLEOTIDE SEQUENCE</scope>
    <source>
        <strain evidence="2">PB745_01</strain>
        <tissue evidence="2">Gill</tissue>
    </source>
</reference>
<sequence length="75" mass="8293">MAFILVVGLLVFQVPVIAFTLGVDPTKSYYSLTLERGCLRTGVIEKIIQVERQPVSLDPGCLFCYSINTSFNLGH</sequence>
<evidence type="ECO:0000256" key="1">
    <source>
        <dbReference type="SAM" id="SignalP"/>
    </source>
</evidence>
<evidence type="ECO:0000313" key="3">
    <source>
        <dbReference type="Proteomes" id="UP001286313"/>
    </source>
</evidence>
<dbReference type="Proteomes" id="UP001286313">
    <property type="component" value="Unassembled WGS sequence"/>
</dbReference>
<keyword evidence="3" id="KW-1185">Reference proteome</keyword>
<comment type="caution">
    <text evidence="2">The sequence shown here is derived from an EMBL/GenBank/DDBJ whole genome shotgun (WGS) entry which is preliminary data.</text>
</comment>
<feature type="chain" id="PRO_5042155979" evidence="1">
    <location>
        <begin position="19"/>
        <end position="75"/>
    </location>
</feature>
<protein>
    <submittedName>
        <fullName evidence="2">Uncharacterized protein</fullName>
    </submittedName>
</protein>
<dbReference type="AlphaFoldDB" id="A0AAE1EVC5"/>
<proteinExistence type="predicted"/>
<organism evidence="2 3">
    <name type="scientific">Petrolisthes cinctipes</name>
    <name type="common">Flat porcelain crab</name>
    <dbReference type="NCBI Taxonomy" id="88211"/>
    <lineage>
        <taxon>Eukaryota</taxon>
        <taxon>Metazoa</taxon>
        <taxon>Ecdysozoa</taxon>
        <taxon>Arthropoda</taxon>
        <taxon>Crustacea</taxon>
        <taxon>Multicrustacea</taxon>
        <taxon>Malacostraca</taxon>
        <taxon>Eumalacostraca</taxon>
        <taxon>Eucarida</taxon>
        <taxon>Decapoda</taxon>
        <taxon>Pleocyemata</taxon>
        <taxon>Anomura</taxon>
        <taxon>Galatheoidea</taxon>
        <taxon>Porcellanidae</taxon>
        <taxon>Petrolisthes</taxon>
    </lineage>
</organism>
<keyword evidence="1" id="KW-0732">Signal</keyword>
<dbReference type="EMBL" id="JAWQEG010004304">
    <property type="protein sequence ID" value="KAK3862168.1"/>
    <property type="molecule type" value="Genomic_DNA"/>
</dbReference>